<dbReference type="InterPro" id="IPR055999">
    <property type="entry name" value="DUF7577"/>
</dbReference>
<dbReference type="InterPro" id="IPR018551">
    <property type="entry name" value="DUF2007"/>
</dbReference>
<dbReference type="PROSITE" id="PS50199">
    <property type="entry name" value="ZF_RANBP2_2"/>
    <property type="match status" value="1"/>
</dbReference>
<evidence type="ECO:0000313" key="6">
    <source>
        <dbReference type="Proteomes" id="UP000283993"/>
    </source>
</evidence>
<dbReference type="AlphaFoldDB" id="A0A423PF87"/>
<keyword evidence="1" id="KW-0479">Metal-binding</keyword>
<dbReference type="Proteomes" id="UP000283993">
    <property type="component" value="Unassembled WGS sequence"/>
</dbReference>
<evidence type="ECO:0000256" key="3">
    <source>
        <dbReference type="ARBA" id="ARBA00022833"/>
    </source>
</evidence>
<accession>A0A423PF87</accession>
<dbReference type="EMBL" id="AYKH01000043">
    <property type="protein sequence ID" value="ROO24262.1"/>
    <property type="molecule type" value="Genomic_DNA"/>
</dbReference>
<gene>
    <name evidence="5" type="ORF">SAOR_15830</name>
</gene>
<evidence type="ECO:0000259" key="4">
    <source>
        <dbReference type="PROSITE" id="PS50199"/>
    </source>
</evidence>
<dbReference type="Pfam" id="PF24463">
    <property type="entry name" value="DUF7577"/>
    <property type="match status" value="1"/>
</dbReference>
<dbReference type="GO" id="GO:0008270">
    <property type="term" value="F:zinc ion binding"/>
    <property type="evidence" value="ECO:0007669"/>
    <property type="project" value="UniProtKB-KW"/>
</dbReference>
<organism evidence="5 6">
    <name type="scientific">Salinisphaera orenii MK-B5</name>
    <dbReference type="NCBI Taxonomy" id="856730"/>
    <lineage>
        <taxon>Bacteria</taxon>
        <taxon>Pseudomonadati</taxon>
        <taxon>Pseudomonadota</taxon>
        <taxon>Gammaproteobacteria</taxon>
        <taxon>Salinisphaerales</taxon>
        <taxon>Salinisphaeraceae</taxon>
        <taxon>Salinisphaera</taxon>
    </lineage>
</organism>
<keyword evidence="6" id="KW-1185">Reference proteome</keyword>
<keyword evidence="3" id="KW-0862">Zinc</keyword>
<dbReference type="Pfam" id="PF09413">
    <property type="entry name" value="DUF2007"/>
    <property type="match status" value="1"/>
</dbReference>
<name>A0A423PF87_9GAMM</name>
<proteinExistence type="predicted"/>
<dbReference type="InterPro" id="IPR001876">
    <property type="entry name" value="Znf_RanBP2"/>
</dbReference>
<evidence type="ECO:0000256" key="1">
    <source>
        <dbReference type="ARBA" id="ARBA00022723"/>
    </source>
</evidence>
<evidence type="ECO:0000256" key="2">
    <source>
        <dbReference type="ARBA" id="ARBA00022771"/>
    </source>
</evidence>
<reference evidence="5 6" key="1">
    <citation type="submission" date="2013-10" db="EMBL/GenBank/DDBJ databases">
        <title>Salinisphaera orenii MK-B5 Genome Sequencing.</title>
        <authorList>
            <person name="Lai Q."/>
            <person name="Li C."/>
            <person name="Shao Z."/>
        </authorList>
    </citation>
    <scope>NUCLEOTIDE SEQUENCE [LARGE SCALE GENOMIC DNA]</scope>
    <source>
        <strain evidence="5 6">MK-B5</strain>
    </source>
</reference>
<protein>
    <recommendedName>
        <fullName evidence="4">RanBP2-type domain-containing protein</fullName>
    </recommendedName>
</protein>
<comment type="caution">
    <text evidence="5">The sequence shown here is derived from an EMBL/GenBank/DDBJ whole genome shotgun (WGS) entry which is preliminary data.</text>
</comment>
<feature type="domain" description="RanBP2-type" evidence="4">
    <location>
        <begin position="87"/>
        <end position="117"/>
    </location>
</feature>
<evidence type="ECO:0000313" key="5">
    <source>
        <dbReference type="EMBL" id="ROO24262.1"/>
    </source>
</evidence>
<sequence length="118" mass="12986">MRPRGRPAEPSGMSDQEVYLASDPVNAEIAKDMLASHGIAAQVRNQYLWGGMGDLPANVYPSVWVEDPADYAAARALIRAFERGPVESGSTWRCPNCGEQLDAQFDQCWNCQTERPGD</sequence>
<keyword evidence="2" id="KW-0863">Zinc-finger</keyword>